<dbReference type="EMBL" id="PJAI02000002">
    <property type="protein sequence ID" value="TYK66945.1"/>
    <property type="molecule type" value="Genomic_DNA"/>
</dbReference>
<evidence type="ECO:0000313" key="1">
    <source>
        <dbReference type="EMBL" id="TYK66945.1"/>
    </source>
</evidence>
<keyword evidence="2" id="KW-1185">Reference proteome</keyword>
<proteinExistence type="predicted"/>
<evidence type="ECO:0000313" key="2">
    <source>
        <dbReference type="Proteomes" id="UP000815846"/>
    </source>
</evidence>
<dbReference type="RefSeq" id="WP_101344396.1">
    <property type="nucleotide sequence ID" value="NZ_PJAI02000002.1"/>
</dbReference>
<comment type="caution">
    <text evidence="1">The sequence shown here is derived from an EMBL/GenBank/DDBJ whole genome shotgun (WGS) entry which is preliminary data.</text>
</comment>
<protein>
    <submittedName>
        <fullName evidence="1">Uncharacterized protein</fullName>
    </submittedName>
</protein>
<sequence length="125" mass="13981">MIPSKKISQTVLEFGKGIIAGLPLNYTKEEFEATMKIVVTAWNAVAMDSWGNGTKFESELLSLMETSPKNVKLEMKRLIKRKKTKFANDPRAVGDFWVRESSGEITFGCEARLNVENAPASNTEH</sequence>
<dbReference type="Proteomes" id="UP000815846">
    <property type="component" value="Unassembled WGS sequence"/>
</dbReference>
<accession>A0ABY3N0D0</accession>
<reference evidence="1 2" key="1">
    <citation type="submission" date="2019-08" db="EMBL/GenBank/DDBJ databases">
        <title>Microbe sample from Colwellia echini.</title>
        <authorList>
            <person name="Christiansen L."/>
            <person name="Pathiraja D."/>
            <person name="Schultz-Johansen M."/>
            <person name="Choi I.-G."/>
            <person name="Stougaard P."/>
        </authorList>
    </citation>
    <scope>NUCLEOTIDE SEQUENCE [LARGE SCALE GENOMIC DNA]</scope>
    <source>
        <strain evidence="1 2">A3</strain>
    </source>
</reference>
<organism evidence="1 2">
    <name type="scientific">Colwellia echini</name>
    <dbReference type="NCBI Taxonomy" id="1982103"/>
    <lineage>
        <taxon>Bacteria</taxon>
        <taxon>Pseudomonadati</taxon>
        <taxon>Pseudomonadota</taxon>
        <taxon>Gammaproteobacteria</taxon>
        <taxon>Alteromonadales</taxon>
        <taxon>Colwelliaceae</taxon>
        <taxon>Colwellia</taxon>
    </lineage>
</organism>
<gene>
    <name evidence="1" type="ORF">CWS31_003965</name>
</gene>
<name>A0ABY3N0D0_9GAMM</name>